<evidence type="ECO:0000313" key="1">
    <source>
        <dbReference type="EMBL" id="RIV22601.1"/>
    </source>
</evidence>
<dbReference type="Gene3D" id="1.10.30.50">
    <property type="match status" value="1"/>
</dbReference>
<dbReference type="RefSeq" id="WP_119668784.1">
    <property type="nucleotide sequence ID" value="NZ_QXED01000004.1"/>
</dbReference>
<reference evidence="1 2" key="1">
    <citation type="submission" date="2018-08" db="EMBL/GenBank/DDBJ databases">
        <title>Fibrisoma montanum sp. nov., isolated from Danxia mountain soil.</title>
        <authorList>
            <person name="Huang Y."/>
        </authorList>
    </citation>
    <scope>NUCLEOTIDE SEQUENCE [LARGE SCALE GENOMIC DNA]</scope>
    <source>
        <strain evidence="1 2">HYT19</strain>
    </source>
</reference>
<dbReference type="EMBL" id="QXED01000004">
    <property type="protein sequence ID" value="RIV22601.1"/>
    <property type="molecule type" value="Genomic_DNA"/>
</dbReference>
<dbReference type="Proteomes" id="UP000283523">
    <property type="component" value="Unassembled WGS sequence"/>
</dbReference>
<evidence type="ECO:0000313" key="2">
    <source>
        <dbReference type="Proteomes" id="UP000283523"/>
    </source>
</evidence>
<sequence>MIRVAKSDNVPVVLTEKGVQATVENCRLYEINPNAYDKGATKFKINSDIYGHLSVKELLIFEQHGKCCFCEADFTANGYGDVEHFRPKAGFTKTLAGKLNRPGYYWLAYDWSNLFFSCQICNQRYKKNYFPLEDETQRAKNHTFDYEAEVCQLVHPSKDNPEDHITFNRHVPVAKDKRGKLSINGYGIDRPKLNTLREAHLQNVRNNIFLAGFDPTRMSEDERDLLSRQSGQPWPVIEGLIQTAKAFVAVATDNSQPFSAMVRANFPDLI</sequence>
<evidence type="ECO:0008006" key="3">
    <source>
        <dbReference type="Google" id="ProtNLM"/>
    </source>
</evidence>
<protein>
    <recommendedName>
        <fullName evidence="3">TIGR02646 family protein</fullName>
    </recommendedName>
</protein>
<keyword evidence="2" id="KW-1185">Reference proteome</keyword>
<gene>
    <name evidence="1" type="ORF">DYU11_16460</name>
</gene>
<comment type="caution">
    <text evidence="1">The sequence shown here is derived from an EMBL/GenBank/DDBJ whole genome shotgun (WGS) entry which is preliminary data.</text>
</comment>
<organism evidence="1 2">
    <name type="scientific">Fibrisoma montanum</name>
    <dbReference type="NCBI Taxonomy" id="2305895"/>
    <lineage>
        <taxon>Bacteria</taxon>
        <taxon>Pseudomonadati</taxon>
        <taxon>Bacteroidota</taxon>
        <taxon>Cytophagia</taxon>
        <taxon>Cytophagales</taxon>
        <taxon>Spirosomataceae</taxon>
        <taxon>Fibrisoma</taxon>
    </lineage>
</organism>
<accession>A0A418M924</accession>
<name>A0A418M924_9BACT</name>
<proteinExistence type="predicted"/>
<dbReference type="OrthoDB" id="5918473at2"/>
<dbReference type="AlphaFoldDB" id="A0A418M924"/>